<name>A0A1T4SKL1_9HYPH</name>
<evidence type="ECO:0000256" key="1">
    <source>
        <dbReference type="ARBA" id="ARBA00004328"/>
    </source>
</evidence>
<comment type="subcellular location">
    <subcellularLocation>
        <location evidence="1">Virion</location>
    </subcellularLocation>
</comment>
<dbReference type="Pfam" id="PF05065">
    <property type="entry name" value="Phage_capsid"/>
    <property type="match status" value="1"/>
</dbReference>
<protein>
    <submittedName>
        <fullName evidence="3">Phage major capsid protein, HK97 family</fullName>
    </submittedName>
</protein>
<proteinExistence type="predicted"/>
<dbReference type="OrthoDB" id="9786516at2"/>
<dbReference type="RefSeq" id="WP_078709357.1">
    <property type="nucleotide sequence ID" value="NZ_FUXL01000011.1"/>
</dbReference>
<dbReference type="Gene3D" id="3.30.2400.10">
    <property type="entry name" value="Major capsid protein gp5"/>
    <property type="match status" value="1"/>
</dbReference>
<organism evidence="3 4">
    <name type="scientific">Consotaella salsifontis</name>
    <dbReference type="NCBI Taxonomy" id="1365950"/>
    <lineage>
        <taxon>Bacteria</taxon>
        <taxon>Pseudomonadati</taxon>
        <taxon>Pseudomonadota</taxon>
        <taxon>Alphaproteobacteria</taxon>
        <taxon>Hyphomicrobiales</taxon>
        <taxon>Aurantimonadaceae</taxon>
        <taxon>Consotaella</taxon>
    </lineage>
</organism>
<accession>A0A1T4SKL1</accession>
<evidence type="ECO:0000313" key="4">
    <source>
        <dbReference type="Proteomes" id="UP000190135"/>
    </source>
</evidence>
<dbReference type="SUPFAM" id="SSF56563">
    <property type="entry name" value="Major capsid protein gp5"/>
    <property type="match status" value="1"/>
</dbReference>
<dbReference type="Proteomes" id="UP000190135">
    <property type="component" value="Unassembled WGS sequence"/>
</dbReference>
<dbReference type="EMBL" id="FUXL01000011">
    <property type="protein sequence ID" value="SKA28458.1"/>
    <property type="molecule type" value="Genomic_DNA"/>
</dbReference>
<dbReference type="STRING" id="1365950.SAMN05428963_11182"/>
<dbReference type="InterPro" id="IPR024455">
    <property type="entry name" value="Phage_capsid"/>
</dbReference>
<feature type="domain" description="Phage capsid-like C-terminal" evidence="2">
    <location>
        <begin position="137"/>
        <end position="414"/>
    </location>
</feature>
<dbReference type="NCBIfam" id="TIGR01554">
    <property type="entry name" value="major_cap_HK97"/>
    <property type="match status" value="1"/>
</dbReference>
<evidence type="ECO:0000259" key="2">
    <source>
        <dbReference type="Pfam" id="PF05065"/>
    </source>
</evidence>
<evidence type="ECO:0000313" key="3">
    <source>
        <dbReference type="EMBL" id="SKA28458.1"/>
    </source>
</evidence>
<sequence>MLESVKIARRQSEIRQALAGLVGKSDPSEDETRSMETLDAEYRSNEIRYRGALIAEDAERREAKDDLETRSERDFAELINRFELRQVALALDEGRQLDGATAEVVQEMRSQGGYRGVPVPWAALERRAGETVAAGVPDPIQTRPIIDRLFPDSVAARMGAQMINIDSGAIEWPVVTSAVSAGWASGETANVAGPTAFTTTDRPMKPDHNLGIQMRLTRKTLKQSGAALEQAVRRDMNGAIATELDRAIFLGTGADGEPLGVITGAATYGITSTDDTLNLATWGAFRSAVVRFMTGNTAGSPSAVRALIRPELWAVLDGAAIEPLNETEWDRLLRNIPAGNIAMSANALADPTGDPLETESLLTTAAGGVSPIFVGAWGGVDMIRDPYSDAQSGGLRITALTTVDVTVARPSQLQLIIGIKLELAA</sequence>
<reference evidence="3 4" key="1">
    <citation type="submission" date="2017-02" db="EMBL/GenBank/DDBJ databases">
        <authorList>
            <person name="Peterson S.W."/>
        </authorList>
    </citation>
    <scope>NUCLEOTIDE SEQUENCE [LARGE SCALE GENOMIC DNA]</scope>
    <source>
        <strain evidence="3 4">USBA 369</strain>
    </source>
</reference>
<dbReference type="AlphaFoldDB" id="A0A1T4SKL1"/>
<dbReference type="InterPro" id="IPR054612">
    <property type="entry name" value="Phage_capsid-like_C"/>
</dbReference>
<keyword evidence="4" id="KW-1185">Reference proteome</keyword>
<gene>
    <name evidence="3" type="ORF">SAMN05428963_11182</name>
</gene>